<evidence type="ECO:0000313" key="6">
    <source>
        <dbReference type="EMBL" id="MBB6570825.1"/>
    </source>
</evidence>
<dbReference type="AlphaFoldDB" id="A0A7Y4P1Q1"/>
<dbReference type="PANTHER" id="PTHR30346">
    <property type="entry name" value="TRANSCRIPTIONAL DUAL REGULATOR HCAR-RELATED"/>
    <property type="match status" value="1"/>
</dbReference>
<dbReference type="PRINTS" id="PR00039">
    <property type="entry name" value="HTHLYSR"/>
</dbReference>
<evidence type="ECO:0000313" key="9">
    <source>
        <dbReference type="Proteomes" id="UP000553957"/>
    </source>
</evidence>
<dbReference type="EMBL" id="JACHKF010000001">
    <property type="protein sequence ID" value="MBB6570825.1"/>
    <property type="molecule type" value="Genomic_DNA"/>
</dbReference>
<evidence type="ECO:0000256" key="2">
    <source>
        <dbReference type="ARBA" id="ARBA00023015"/>
    </source>
</evidence>
<keyword evidence="2" id="KW-0805">Transcription regulation</keyword>
<comment type="similarity">
    <text evidence="1">Belongs to the LysR transcriptional regulatory family.</text>
</comment>
<comment type="caution">
    <text evidence="7">The sequence shown here is derived from an EMBL/GenBank/DDBJ whole genome shotgun (WGS) entry which is preliminary data.</text>
</comment>
<evidence type="ECO:0000313" key="8">
    <source>
        <dbReference type="Proteomes" id="UP000534306"/>
    </source>
</evidence>
<dbReference type="PANTHER" id="PTHR30346:SF0">
    <property type="entry name" value="HCA OPERON TRANSCRIPTIONAL ACTIVATOR HCAR"/>
    <property type="match status" value="1"/>
</dbReference>
<dbReference type="Proteomes" id="UP000534306">
    <property type="component" value="Unassembled WGS sequence"/>
</dbReference>
<dbReference type="Pfam" id="PF03466">
    <property type="entry name" value="LysR_substrate"/>
    <property type="match status" value="1"/>
</dbReference>
<evidence type="ECO:0000313" key="7">
    <source>
        <dbReference type="EMBL" id="NOL43956.1"/>
    </source>
</evidence>
<sequence length="292" mass="32083">MFSLDQLSAFVAVAEELHFGRAAERLNMTQPPLSRQVQKLERAVGVRLLERDNRRVVLTEAGQAFLTEARRMLALVDTAGDLARRVDSGAAGTLRLGFTAVTAIRTLGPFLRQISDELPDVDVILHERVTPAQVDGLLHGELDLALGRPPFDTTLLDSRIVVRESLCAVLPADHRLAGLYRTLTAADFADEQVISYDPARAGYFHELTVRFLAGSQHRITQRVQQVLTVVLLVAAGRGVALVPESALDLGVPGVTYREIALPGEPVELHAIWRRDSTSPVLRRVLAMLSEHQ</sequence>
<evidence type="ECO:0000259" key="5">
    <source>
        <dbReference type="PROSITE" id="PS50931"/>
    </source>
</evidence>
<dbReference type="GO" id="GO:0032993">
    <property type="term" value="C:protein-DNA complex"/>
    <property type="evidence" value="ECO:0007669"/>
    <property type="project" value="TreeGrafter"/>
</dbReference>
<accession>A0A7Y4P1Q1</accession>
<gene>
    <name evidence="6" type="ORF">HNR71_006462</name>
    <name evidence="7" type="ORF">HPO96_27275</name>
</gene>
<dbReference type="InterPro" id="IPR036390">
    <property type="entry name" value="WH_DNA-bd_sf"/>
</dbReference>
<dbReference type="Gene3D" id="3.40.190.10">
    <property type="entry name" value="Periplasmic binding protein-like II"/>
    <property type="match status" value="2"/>
</dbReference>
<feature type="domain" description="HTH lysR-type" evidence="5">
    <location>
        <begin position="2"/>
        <end position="59"/>
    </location>
</feature>
<proteinExistence type="inferred from homology"/>
<dbReference type="RefSeq" id="WP_171677192.1">
    <property type="nucleotide sequence ID" value="NZ_BAAAGT010000005.1"/>
</dbReference>
<name>A0A7Y4P1Q1_9ACTN</name>
<evidence type="ECO:0000256" key="4">
    <source>
        <dbReference type="ARBA" id="ARBA00023163"/>
    </source>
</evidence>
<dbReference type="Gene3D" id="1.10.10.10">
    <property type="entry name" value="Winged helix-like DNA-binding domain superfamily/Winged helix DNA-binding domain"/>
    <property type="match status" value="1"/>
</dbReference>
<dbReference type="InterPro" id="IPR000847">
    <property type="entry name" value="LysR_HTH_N"/>
</dbReference>
<dbReference type="FunFam" id="1.10.10.10:FF:000001">
    <property type="entry name" value="LysR family transcriptional regulator"/>
    <property type="match status" value="1"/>
</dbReference>
<dbReference type="SUPFAM" id="SSF46785">
    <property type="entry name" value="Winged helix' DNA-binding domain"/>
    <property type="match status" value="1"/>
</dbReference>
<dbReference type="InterPro" id="IPR005119">
    <property type="entry name" value="LysR_subst-bd"/>
</dbReference>
<keyword evidence="3 6" id="KW-0238">DNA-binding</keyword>
<dbReference type="PROSITE" id="PS50931">
    <property type="entry name" value="HTH_LYSR"/>
    <property type="match status" value="1"/>
</dbReference>
<dbReference type="GO" id="GO:0003700">
    <property type="term" value="F:DNA-binding transcription factor activity"/>
    <property type="evidence" value="ECO:0007669"/>
    <property type="project" value="InterPro"/>
</dbReference>
<evidence type="ECO:0000256" key="3">
    <source>
        <dbReference type="ARBA" id="ARBA00023125"/>
    </source>
</evidence>
<keyword evidence="8" id="KW-1185">Reference proteome</keyword>
<reference evidence="7 8" key="1">
    <citation type="submission" date="2020-05" db="EMBL/GenBank/DDBJ databases">
        <title>Genome sequence of Kribbella sandramycini ATCC 39419.</title>
        <authorList>
            <person name="Maclea K.S."/>
            <person name="Fair J.L."/>
        </authorList>
    </citation>
    <scope>NUCLEOTIDE SEQUENCE [LARGE SCALE GENOMIC DNA]</scope>
    <source>
        <strain evidence="7 8">ATCC 39419</strain>
    </source>
</reference>
<dbReference type="GO" id="GO:0003677">
    <property type="term" value="F:DNA binding"/>
    <property type="evidence" value="ECO:0007669"/>
    <property type="project" value="UniProtKB-KW"/>
</dbReference>
<protein>
    <submittedName>
        <fullName evidence="6">DNA-binding transcriptional LysR family regulator</fullName>
    </submittedName>
    <submittedName>
        <fullName evidence="7">LysR family transcriptional regulator</fullName>
    </submittedName>
</protein>
<dbReference type="Pfam" id="PF00126">
    <property type="entry name" value="HTH_1"/>
    <property type="match status" value="1"/>
</dbReference>
<organism evidence="7 8">
    <name type="scientific">Kribbella sandramycini</name>
    <dbReference type="NCBI Taxonomy" id="60450"/>
    <lineage>
        <taxon>Bacteria</taxon>
        <taxon>Bacillati</taxon>
        <taxon>Actinomycetota</taxon>
        <taxon>Actinomycetes</taxon>
        <taxon>Propionibacteriales</taxon>
        <taxon>Kribbellaceae</taxon>
        <taxon>Kribbella</taxon>
    </lineage>
</organism>
<dbReference type="EMBL" id="JABJRC010000007">
    <property type="protein sequence ID" value="NOL43956.1"/>
    <property type="molecule type" value="Genomic_DNA"/>
</dbReference>
<keyword evidence="4" id="KW-0804">Transcription</keyword>
<dbReference type="Proteomes" id="UP000553957">
    <property type="component" value="Unassembled WGS sequence"/>
</dbReference>
<reference evidence="6 9" key="2">
    <citation type="submission" date="2020-08" db="EMBL/GenBank/DDBJ databases">
        <title>Sequencing the genomes of 1000 actinobacteria strains.</title>
        <authorList>
            <person name="Klenk H.-P."/>
        </authorList>
    </citation>
    <scope>NUCLEOTIDE SEQUENCE [LARGE SCALE GENOMIC DNA]</scope>
    <source>
        <strain evidence="6 9">DSM 15626</strain>
    </source>
</reference>
<evidence type="ECO:0000256" key="1">
    <source>
        <dbReference type="ARBA" id="ARBA00009437"/>
    </source>
</evidence>
<dbReference type="SUPFAM" id="SSF53850">
    <property type="entry name" value="Periplasmic binding protein-like II"/>
    <property type="match status" value="1"/>
</dbReference>
<dbReference type="InterPro" id="IPR036388">
    <property type="entry name" value="WH-like_DNA-bd_sf"/>
</dbReference>